<dbReference type="Proteomes" id="UP001497512">
    <property type="component" value="Chromosome 11"/>
</dbReference>
<protein>
    <submittedName>
        <fullName evidence="3">Uncharacterized protein</fullName>
    </submittedName>
</protein>
<name>A0ABP0TFT7_9BRYO</name>
<evidence type="ECO:0000313" key="3">
    <source>
        <dbReference type="EMBL" id="CAK9195663.1"/>
    </source>
</evidence>
<feature type="transmembrane region" description="Helical" evidence="2">
    <location>
        <begin position="115"/>
        <end position="135"/>
    </location>
</feature>
<feature type="transmembrane region" description="Helical" evidence="2">
    <location>
        <begin position="141"/>
        <end position="161"/>
    </location>
</feature>
<sequence>MPQFKAINSKVHIEDKVQRRVLQMILKPGDERGSGVPLYLEQLAAELLSEDRPTFLSRDCIERVFMETLSTFYAGYDPPFSYLVACYPRALDKAYCYTTRCVVKTSKASAEIHKVAELAVASVVCFSLQAFVVLFFDNPVSFYFCSLHSILTTVMSMFLAYKFSSHHNFPNDSVALMEFYMKKAAQEDLLKPLKHCKDEMPPTSSLKPPSCKPIASTSY</sequence>
<evidence type="ECO:0000313" key="4">
    <source>
        <dbReference type="Proteomes" id="UP001497512"/>
    </source>
</evidence>
<dbReference type="EMBL" id="OZ019903">
    <property type="protein sequence ID" value="CAK9195663.1"/>
    <property type="molecule type" value="Genomic_DNA"/>
</dbReference>
<proteinExistence type="predicted"/>
<keyword evidence="2" id="KW-1133">Transmembrane helix</keyword>
<evidence type="ECO:0000256" key="1">
    <source>
        <dbReference type="SAM" id="MobiDB-lite"/>
    </source>
</evidence>
<evidence type="ECO:0000256" key="2">
    <source>
        <dbReference type="SAM" id="Phobius"/>
    </source>
</evidence>
<keyword evidence="4" id="KW-1185">Reference proteome</keyword>
<feature type="region of interest" description="Disordered" evidence="1">
    <location>
        <begin position="199"/>
        <end position="219"/>
    </location>
</feature>
<organism evidence="3 4">
    <name type="scientific">Sphagnum troendelagicum</name>
    <dbReference type="NCBI Taxonomy" id="128251"/>
    <lineage>
        <taxon>Eukaryota</taxon>
        <taxon>Viridiplantae</taxon>
        <taxon>Streptophyta</taxon>
        <taxon>Embryophyta</taxon>
        <taxon>Bryophyta</taxon>
        <taxon>Sphagnophytina</taxon>
        <taxon>Sphagnopsida</taxon>
        <taxon>Sphagnales</taxon>
        <taxon>Sphagnaceae</taxon>
        <taxon>Sphagnum</taxon>
    </lineage>
</organism>
<accession>A0ABP0TFT7</accession>
<gene>
    <name evidence="3" type="ORF">CSSPTR1EN2_LOCUS3053</name>
</gene>
<keyword evidence="2" id="KW-0472">Membrane</keyword>
<keyword evidence="2" id="KW-0812">Transmembrane</keyword>
<reference evidence="3" key="1">
    <citation type="submission" date="2024-02" db="EMBL/GenBank/DDBJ databases">
        <authorList>
            <consortium name="ELIXIR-Norway"/>
            <consortium name="Elixir Norway"/>
        </authorList>
    </citation>
    <scope>NUCLEOTIDE SEQUENCE</scope>
</reference>